<protein>
    <recommendedName>
        <fullName evidence="11">Peptidase S1 domain-containing protein</fullName>
    </recommendedName>
</protein>
<keyword evidence="6 9" id="KW-0720">Serine protease</keyword>
<comment type="subcellular location">
    <subcellularLocation>
        <location evidence="1">Secreted</location>
    </subcellularLocation>
</comment>
<dbReference type="InterPro" id="IPR001254">
    <property type="entry name" value="Trypsin_dom"/>
</dbReference>
<dbReference type="AlphaFoldDB" id="A0A814BX45"/>
<dbReference type="InterPro" id="IPR018114">
    <property type="entry name" value="TRYPSIN_HIS"/>
</dbReference>
<keyword evidence="7" id="KW-0865">Zymogen</keyword>
<evidence type="ECO:0000313" key="13">
    <source>
        <dbReference type="Proteomes" id="UP000663879"/>
    </source>
</evidence>
<evidence type="ECO:0000256" key="4">
    <source>
        <dbReference type="ARBA" id="ARBA00022729"/>
    </source>
</evidence>
<dbReference type="InterPro" id="IPR001314">
    <property type="entry name" value="Peptidase_S1A"/>
</dbReference>
<keyword evidence="5 9" id="KW-0378">Hydrolase</keyword>
<evidence type="ECO:0000256" key="9">
    <source>
        <dbReference type="RuleBase" id="RU363034"/>
    </source>
</evidence>
<evidence type="ECO:0000259" key="11">
    <source>
        <dbReference type="PROSITE" id="PS50240"/>
    </source>
</evidence>
<dbReference type="CDD" id="cd00190">
    <property type="entry name" value="Tryp_SPc"/>
    <property type="match status" value="1"/>
</dbReference>
<dbReference type="GO" id="GO:0006508">
    <property type="term" value="P:proteolysis"/>
    <property type="evidence" value="ECO:0007669"/>
    <property type="project" value="UniProtKB-KW"/>
</dbReference>
<evidence type="ECO:0000256" key="8">
    <source>
        <dbReference type="ARBA" id="ARBA00023157"/>
    </source>
</evidence>
<dbReference type="SMART" id="SM00020">
    <property type="entry name" value="Tryp_SPc"/>
    <property type="match status" value="1"/>
</dbReference>
<name>A0A814BX45_9BILA</name>
<dbReference type="PROSITE" id="PS00134">
    <property type="entry name" value="TRYPSIN_HIS"/>
    <property type="match status" value="1"/>
</dbReference>
<evidence type="ECO:0000256" key="6">
    <source>
        <dbReference type="ARBA" id="ARBA00022825"/>
    </source>
</evidence>
<accession>A0A814BX45</accession>
<feature type="signal peptide" evidence="10">
    <location>
        <begin position="1"/>
        <end position="18"/>
    </location>
</feature>
<proteinExistence type="predicted"/>
<keyword evidence="4 10" id="KW-0732">Signal</keyword>
<dbReference type="InterPro" id="IPR043504">
    <property type="entry name" value="Peptidase_S1_PA_chymotrypsin"/>
</dbReference>
<feature type="domain" description="Peptidase S1" evidence="11">
    <location>
        <begin position="44"/>
        <end position="307"/>
    </location>
</feature>
<keyword evidence="2" id="KW-0964">Secreted</keyword>
<sequence>MIFLNILSWVLILNLVHGKNSCTNGPSNCVECGLSYSKRNVLRIIGGAEAEPHSWPSMAFIQFKYIFYYTYKGRYFTITHTSLFGGTVISSNTILTAAHCIVKSVKILDDVIKVEPNTFYASVEAMYTVYLGLHKISDIDSGKSYKVKSIMIHPNYNETDNFLHDIALIKLENNIDFDEKIQPACLPDKNFGRNIKEGTRLVAAGWGVVEMNQAMPDGLQNVELRSFANKRCQNIKNNKICAGNDKDLKNTCQGDSGGPLYAIRNVNKGRRHVVVGITSYGYGCFSKLPSVYTKTYSYLDWIKKNSGLNIKKKS</sequence>
<dbReference type="OrthoDB" id="6339452at2759"/>
<dbReference type="Gene3D" id="2.40.10.10">
    <property type="entry name" value="Trypsin-like serine proteases"/>
    <property type="match status" value="1"/>
</dbReference>
<keyword evidence="8" id="KW-1015">Disulfide bond</keyword>
<dbReference type="PROSITE" id="PS50240">
    <property type="entry name" value="TRYPSIN_DOM"/>
    <property type="match status" value="1"/>
</dbReference>
<comment type="caution">
    <text evidence="12">The sequence shown here is derived from an EMBL/GenBank/DDBJ whole genome shotgun (WGS) entry which is preliminary data.</text>
</comment>
<evidence type="ECO:0000256" key="2">
    <source>
        <dbReference type="ARBA" id="ARBA00022525"/>
    </source>
</evidence>
<dbReference type="PANTHER" id="PTHR24252:SF7">
    <property type="entry name" value="HYALIN"/>
    <property type="match status" value="1"/>
</dbReference>
<dbReference type="Proteomes" id="UP000663879">
    <property type="component" value="Unassembled WGS sequence"/>
</dbReference>
<evidence type="ECO:0000256" key="5">
    <source>
        <dbReference type="ARBA" id="ARBA00022801"/>
    </source>
</evidence>
<dbReference type="Pfam" id="PF00089">
    <property type="entry name" value="Trypsin"/>
    <property type="match status" value="1"/>
</dbReference>
<keyword evidence="3 9" id="KW-0645">Protease</keyword>
<evidence type="ECO:0000256" key="7">
    <source>
        <dbReference type="ARBA" id="ARBA00023145"/>
    </source>
</evidence>
<dbReference type="GO" id="GO:0004252">
    <property type="term" value="F:serine-type endopeptidase activity"/>
    <property type="evidence" value="ECO:0007669"/>
    <property type="project" value="InterPro"/>
</dbReference>
<dbReference type="PRINTS" id="PR00722">
    <property type="entry name" value="CHYMOTRYPSIN"/>
</dbReference>
<dbReference type="InterPro" id="IPR009003">
    <property type="entry name" value="Peptidase_S1_PA"/>
</dbReference>
<dbReference type="PANTHER" id="PTHR24252">
    <property type="entry name" value="ACROSIN-RELATED"/>
    <property type="match status" value="1"/>
</dbReference>
<evidence type="ECO:0000256" key="10">
    <source>
        <dbReference type="SAM" id="SignalP"/>
    </source>
</evidence>
<dbReference type="PROSITE" id="PS00135">
    <property type="entry name" value="TRYPSIN_SER"/>
    <property type="match status" value="1"/>
</dbReference>
<keyword evidence="13" id="KW-1185">Reference proteome</keyword>
<evidence type="ECO:0000256" key="1">
    <source>
        <dbReference type="ARBA" id="ARBA00004613"/>
    </source>
</evidence>
<evidence type="ECO:0000256" key="3">
    <source>
        <dbReference type="ARBA" id="ARBA00022670"/>
    </source>
</evidence>
<dbReference type="GO" id="GO:0005576">
    <property type="term" value="C:extracellular region"/>
    <property type="evidence" value="ECO:0007669"/>
    <property type="project" value="UniProtKB-SubCell"/>
</dbReference>
<gene>
    <name evidence="12" type="ORF">OXX778_LOCUS12987</name>
</gene>
<evidence type="ECO:0000313" key="12">
    <source>
        <dbReference type="EMBL" id="CAF0932545.1"/>
    </source>
</evidence>
<reference evidence="12" key="1">
    <citation type="submission" date="2021-02" db="EMBL/GenBank/DDBJ databases">
        <authorList>
            <person name="Nowell W R."/>
        </authorList>
    </citation>
    <scope>NUCLEOTIDE SEQUENCE</scope>
    <source>
        <strain evidence="12">Ploen Becks lab</strain>
    </source>
</reference>
<feature type="chain" id="PRO_5033040821" description="Peptidase S1 domain-containing protein" evidence="10">
    <location>
        <begin position="19"/>
        <end position="314"/>
    </location>
</feature>
<organism evidence="12 13">
    <name type="scientific">Brachionus calyciflorus</name>
    <dbReference type="NCBI Taxonomy" id="104777"/>
    <lineage>
        <taxon>Eukaryota</taxon>
        <taxon>Metazoa</taxon>
        <taxon>Spiralia</taxon>
        <taxon>Gnathifera</taxon>
        <taxon>Rotifera</taxon>
        <taxon>Eurotatoria</taxon>
        <taxon>Monogononta</taxon>
        <taxon>Pseudotrocha</taxon>
        <taxon>Ploima</taxon>
        <taxon>Brachionidae</taxon>
        <taxon>Brachionus</taxon>
    </lineage>
</organism>
<dbReference type="InterPro" id="IPR033116">
    <property type="entry name" value="TRYPSIN_SER"/>
</dbReference>
<dbReference type="SUPFAM" id="SSF50494">
    <property type="entry name" value="Trypsin-like serine proteases"/>
    <property type="match status" value="1"/>
</dbReference>
<dbReference type="EMBL" id="CAJNOC010002427">
    <property type="protein sequence ID" value="CAF0932545.1"/>
    <property type="molecule type" value="Genomic_DNA"/>
</dbReference>
<dbReference type="FunFam" id="2.40.10.10:FF:000146">
    <property type="entry name" value="Serine protease 53"/>
    <property type="match status" value="1"/>
</dbReference>